<name>A0ACB9CD14_9ASTR</name>
<dbReference type="EMBL" id="CM042038">
    <property type="protein sequence ID" value="KAI3732145.1"/>
    <property type="molecule type" value="Genomic_DNA"/>
</dbReference>
<gene>
    <name evidence="1" type="ORF">L1987_63343</name>
</gene>
<accession>A0ACB9CD14</accession>
<evidence type="ECO:0000313" key="2">
    <source>
        <dbReference type="Proteomes" id="UP001056120"/>
    </source>
</evidence>
<dbReference type="Proteomes" id="UP001056120">
    <property type="component" value="Linkage Group LG21"/>
</dbReference>
<keyword evidence="2" id="KW-1185">Reference proteome</keyword>
<sequence length="791" mass="88969">MSHPLSLLLLLPFFFIIALPAQSDSSTYPSCRSYNCSDVAISYPFWTIGRDSVAQRINHENRSIVLADRDVFSDGPGPNKCPKVRHGINLETLPLNFSMNSVNLSFHFNCTGFPPSAIEIPCFERTEGKSCVHVMNNNTEETGWEEYSCSQEVVTTVIREHIDMLPNLSTQFGEILERGFQLQWDMNMTDECEKCEESYGRCGHHNTAGFMCFCSDGTLKNRDCKGDDSYYVREINHGYRRILLSDTNASSFAPGHIECPRVIHNISLGALPLNFSVLNINLSFHYNCTGLLPSFTTEIPCLERTQGISYVHLMNVSTEETNWNEYSCADQVVTAVIGEHIDNFTILPTQLGEILDRGFWLQWTRMDDCENCTDSRGRCGIHSMTGFICFCSDGTTTMGDCSKGSRTNLKMKLGIGLGSGILSIVIIFIIYFILKQPSSNCVSSLNHQTKEDKNIEAFVMHYGSLSTKRYNYSDIKKMTNSFKVKLGQGGFGQVFKGKLSDDRLVAVKVLNSSKANGQEFINEVASIGRTSHVNIVTLLGFCYDYQKRALVYEYMPNGSLEKFIHSDKAMKTSEKIGVNKLYEIALGIAYGLDYLHRGCNTRILHLDIKPHNILLDEDFCPKIADFGLAKLYSRKESIVSMLEARGTIGYIAPEVYNRNFGVVSHKCDVYSYGMLLLEMVGGRKNVDAGVGSDRMSEIYFPDWIYNRLQKDEFLLDSITTIEENDYARKMTIVGLWCIQTAPNQRPSINKVIEMLEGSMEAMEVPPKPFFSSPPRSPTTKYSTSKSMSGMT</sequence>
<evidence type="ECO:0000313" key="1">
    <source>
        <dbReference type="EMBL" id="KAI3732145.1"/>
    </source>
</evidence>
<protein>
    <submittedName>
        <fullName evidence="1">Uncharacterized protein</fullName>
    </submittedName>
</protein>
<organism evidence="1 2">
    <name type="scientific">Smallanthus sonchifolius</name>
    <dbReference type="NCBI Taxonomy" id="185202"/>
    <lineage>
        <taxon>Eukaryota</taxon>
        <taxon>Viridiplantae</taxon>
        <taxon>Streptophyta</taxon>
        <taxon>Embryophyta</taxon>
        <taxon>Tracheophyta</taxon>
        <taxon>Spermatophyta</taxon>
        <taxon>Magnoliopsida</taxon>
        <taxon>eudicotyledons</taxon>
        <taxon>Gunneridae</taxon>
        <taxon>Pentapetalae</taxon>
        <taxon>asterids</taxon>
        <taxon>campanulids</taxon>
        <taxon>Asterales</taxon>
        <taxon>Asteraceae</taxon>
        <taxon>Asteroideae</taxon>
        <taxon>Heliantheae alliance</taxon>
        <taxon>Millerieae</taxon>
        <taxon>Smallanthus</taxon>
    </lineage>
</organism>
<comment type="caution">
    <text evidence="1">The sequence shown here is derived from an EMBL/GenBank/DDBJ whole genome shotgun (WGS) entry which is preliminary data.</text>
</comment>
<reference evidence="1 2" key="2">
    <citation type="journal article" date="2022" name="Mol. Ecol. Resour.">
        <title>The genomes of chicory, endive, great burdock and yacon provide insights into Asteraceae paleo-polyploidization history and plant inulin production.</title>
        <authorList>
            <person name="Fan W."/>
            <person name="Wang S."/>
            <person name="Wang H."/>
            <person name="Wang A."/>
            <person name="Jiang F."/>
            <person name="Liu H."/>
            <person name="Zhao H."/>
            <person name="Xu D."/>
            <person name="Zhang Y."/>
        </authorList>
    </citation>
    <scope>NUCLEOTIDE SEQUENCE [LARGE SCALE GENOMIC DNA]</scope>
    <source>
        <strain evidence="2">cv. Yunnan</strain>
        <tissue evidence="1">Leaves</tissue>
    </source>
</reference>
<proteinExistence type="predicted"/>
<reference evidence="2" key="1">
    <citation type="journal article" date="2022" name="Mol. Ecol. Resour.">
        <title>The genomes of chicory, endive, great burdock and yacon provide insights into Asteraceae palaeo-polyploidization history and plant inulin production.</title>
        <authorList>
            <person name="Fan W."/>
            <person name="Wang S."/>
            <person name="Wang H."/>
            <person name="Wang A."/>
            <person name="Jiang F."/>
            <person name="Liu H."/>
            <person name="Zhao H."/>
            <person name="Xu D."/>
            <person name="Zhang Y."/>
        </authorList>
    </citation>
    <scope>NUCLEOTIDE SEQUENCE [LARGE SCALE GENOMIC DNA]</scope>
    <source>
        <strain evidence="2">cv. Yunnan</strain>
    </source>
</reference>